<accession>A0A1Y0AZM2</accession>
<evidence type="ECO:0000313" key="1">
    <source>
        <dbReference type="EMBL" id="ART30578.1"/>
    </source>
</evidence>
<dbReference type="AlphaFoldDB" id="A0A1Y0AZM2"/>
<protein>
    <submittedName>
        <fullName evidence="1">Uncharacterized protein</fullName>
    </submittedName>
</protein>
<proteinExistence type="predicted"/>
<organism evidence="1">
    <name type="scientific">Utricularia reniformis</name>
    <dbReference type="NCBI Taxonomy" id="192314"/>
    <lineage>
        <taxon>Eukaryota</taxon>
        <taxon>Viridiplantae</taxon>
        <taxon>Streptophyta</taxon>
        <taxon>Embryophyta</taxon>
        <taxon>Tracheophyta</taxon>
        <taxon>Spermatophyta</taxon>
        <taxon>Magnoliopsida</taxon>
        <taxon>eudicotyledons</taxon>
        <taxon>Gunneridae</taxon>
        <taxon>Pentapetalae</taxon>
        <taxon>asterids</taxon>
        <taxon>lamiids</taxon>
        <taxon>Lamiales</taxon>
        <taxon>Lentibulariaceae</taxon>
        <taxon>Utricularia</taxon>
    </lineage>
</organism>
<dbReference type="EMBL" id="KY774314">
    <property type="protein sequence ID" value="ART30578.1"/>
    <property type="molecule type" value="Genomic_DNA"/>
</dbReference>
<gene>
    <name evidence="1" type="ORF">AEK19_MT0303</name>
</gene>
<name>A0A1Y0AZM2_9LAMI</name>
<keyword evidence="1" id="KW-0496">Mitochondrion</keyword>
<geneLocation type="mitochondrion" evidence="1"/>
<reference evidence="1" key="1">
    <citation type="submission" date="2017-03" db="EMBL/GenBank/DDBJ databases">
        <title>The mitochondrial genome of the carnivorous plant Utricularia reniformis (Lentibulariaceae): structure, comparative analysis and evolutionary landmarks.</title>
        <authorList>
            <person name="Silva S.R."/>
            <person name="Alvarenga D.O."/>
            <person name="Michael T.P."/>
            <person name="Miranda V.F.O."/>
            <person name="Varani A.M."/>
        </authorList>
    </citation>
    <scope>NUCLEOTIDE SEQUENCE</scope>
</reference>
<sequence>MLGVFSTVHCALFKALQRYYACYIVVNETLPVSVSLTCSGLPRIIPRRHRHCISCGDERADEIVRLYNSWFGLSRIIELAALILILKRGPTNGTRTH</sequence>